<evidence type="ECO:0000256" key="5">
    <source>
        <dbReference type="PROSITE-ProRule" id="PRU00309"/>
    </source>
</evidence>
<accession>A0A147BK94</accession>
<feature type="region of interest" description="Disordered" evidence="6">
    <location>
        <begin position="153"/>
        <end position="224"/>
    </location>
</feature>
<evidence type="ECO:0000256" key="2">
    <source>
        <dbReference type="ARBA" id="ARBA00022771"/>
    </source>
</evidence>
<evidence type="ECO:0000313" key="8">
    <source>
        <dbReference type="EMBL" id="JAR91200.1"/>
    </source>
</evidence>
<dbReference type="GO" id="GO:0003677">
    <property type="term" value="F:DNA binding"/>
    <property type="evidence" value="ECO:0007669"/>
    <property type="project" value="UniProtKB-UniRule"/>
</dbReference>
<evidence type="ECO:0000256" key="6">
    <source>
        <dbReference type="SAM" id="MobiDB-lite"/>
    </source>
</evidence>
<sequence length="252" mass="27604">YGHYCAAKWCQNTTKTADCSFFRFATDDRASKWIRYSNRPEFKLLPLSKLRERRLCGEHFAASAFRSSRRTRLRDNACPSVLVTNPLLKALVSPEFLAPGIRHTGASTASTSDAPAAPVEPGPSRSKDQGLEDPTTCVPDQAMTDTYTQEELRPLPDVPAQSPTQSFQAGEKRPSSGAAAVPGDTGTFHEETQEKEPAKYACVQTTENSTAQEKPQLQAEEAGPFHSSTCCKEYAQQDGPTTNKLLIFIATL</sequence>
<feature type="non-terminal residue" evidence="8">
    <location>
        <position position="1"/>
    </location>
</feature>
<dbReference type="PROSITE" id="PS50950">
    <property type="entry name" value="ZF_THAP"/>
    <property type="match status" value="1"/>
</dbReference>
<dbReference type="GO" id="GO:0016301">
    <property type="term" value="F:kinase activity"/>
    <property type="evidence" value="ECO:0007669"/>
    <property type="project" value="UniProtKB-KW"/>
</dbReference>
<reference evidence="8" key="1">
    <citation type="journal article" date="2018" name="PLoS Negl. Trop. Dis.">
        <title>Sialome diversity of ticks revealed by RNAseq of single tick salivary glands.</title>
        <authorList>
            <person name="Perner J."/>
            <person name="Kropackova S."/>
            <person name="Kopacek P."/>
            <person name="Ribeiro J.M."/>
        </authorList>
    </citation>
    <scope>NUCLEOTIDE SEQUENCE</scope>
    <source>
        <strain evidence="8">Siblings of single egg batch collected in Ceske Budejovice</strain>
        <tissue evidence="8">Salivary glands</tissue>
    </source>
</reference>
<dbReference type="GO" id="GO:0008270">
    <property type="term" value="F:zinc ion binding"/>
    <property type="evidence" value="ECO:0007669"/>
    <property type="project" value="UniProtKB-KW"/>
</dbReference>
<keyword evidence="8" id="KW-0418">Kinase</keyword>
<name>A0A147BK94_IXORI</name>
<dbReference type="AlphaFoldDB" id="A0A147BK94"/>
<evidence type="ECO:0000259" key="7">
    <source>
        <dbReference type="PROSITE" id="PS50950"/>
    </source>
</evidence>
<dbReference type="InterPro" id="IPR006612">
    <property type="entry name" value="THAP_Znf"/>
</dbReference>
<evidence type="ECO:0000256" key="3">
    <source>
        <dbReference type="ARBA" id="ARBA00022833"/>
    </source>
</evidence>
<keyword evidence="8" id="KW-0808">Transferase</keyword>
<feature type="domain" description="THAP-type" evidence="7">
    <location>
        <begin position="1"/>
        <end position="82"/>
    </location>
</feature>
<organism evidence="8">
    <name type="scientific">Ixodes ricinus</name>
    <name type="common">Common tick</name>
    <name type="synonym">Acarus ricinus</name>
    <dbReference type="NCBI Taxonomy" id="34613"/>
    <lineage>
        <taxon>Eukaryota</taxon>
        <taxon>Metazoa</taxon>
        <taxon>Ecdysozoa</taxon>
        <taxon>Arthropoda</taxon>
        <taxon>Chelicerata</taxon>
        <taxon>Arachnida</taxon>
        <taxon>Acari</taxon>
        <taxon>Parasitiformes</taxon>
        <taxon>Ixodida</taxon>
        <taxon>Ixodoidea</taxon>
        <taxon>Ixodidae</taxon>
        <taxon>Ixodinae</taxon>
        <taxon>Ixodes</taxon>
    </lineage>
</organism>
<proteinExistence type="predicted"/>
<feature type="compositionally biased region" description="Polar residues" evidence="6">
    <location>
        <begin position="203"/>
        <end position="215"/>
    </location>
</feature>
<keyword evidence="1" id="KW-0479">Metal-binding</keyword>
<dbReference type="SMART" id="SM00980">
    <property type="entry name" value="THAP"/>
    <property type="match status" value="1"/>
</dbReference>
<protein>
    <submittedName>
        <fullName evidence="8">Putative 52 kDa repressor of the inhibitor of the protein kinase</fullName>
    </submittedName>
</protein>
<dbReference type="SUPFAM" id="SSF57716">
    <property type="entry name" value="Glucocorticoid receptor-like (DNA-binding domain)"/>
    <property type="match status" value="1"/>
</dbReference>
<keyword evidence="4 5" id="KW-0238">DNA-binding</keyword>
<evidence type="ECO:0000256" key="4">
    <source>
        <dbReference type="ARBA" id="ARBA00023125"/>
    </source>
</evidence>
<feature type="compositionally biased region" description="Basic and acidic residues" evidence="6">
    <location>
        <begin position="187"/>
        <end position="198"/>
    </location>
</feature>
<feature type="region of interest" description="Disordered" evidence="6">
    <location>
        <begin position="103"/>
        <end position="140"/>
    </location>
</feature>
<keyword evidence="3" id="KW-0862">Zinc</keyword>
<evidence type="ECO:0000256" key="1">
    <source>
        <dbReference type="ARBA" id="ARBA00022723"/>
    </source>
</evidence>
<feature type="compositionally biased region" description="Low complexity" evidence="6">
    <location>
        <begin position="106"/>
        <end position="117"/>
    </location>
</feature>
<keyword evidence="2 5" id="KW-0863">Zinc-finger</keyword>
<dbReference type="EMBL" id="GEGO01004204">
    <property type="protein sequence ID" value="JAR91200.1"/>
    <property type="molecule type" value="Transcribed_RNA"/>
</dbReference>
<dbReference type="Pfam" id="PF05485">
    <property type="entry name" value="THAP"/>
    <property type="match status" value="1"/>
</dbReference>